<organism>
    <name type="scientific">Serpula lacrymans var. lacrymans (strain S7.9)</name>
    <name type="common">Dry rot fungus</name>
    <dbReference type="NCBI Taxonomy" id="578457"/>
    <lineage>
        <taxon>Eukaryota</taxon>
        <taxon>Fungi</taxon>
        <taxon>Dikarya</taxon>
        <taxon>Basidiomycota</taxon>
        <taxon>Agaricomycotina</taxon>
        <taxon>Agaricomycetes</taxon>
        <taxon>Agaricomycetidae</taxon>
        <taxon>Boletales</taxon>
        <taxon>Coniophorineae</taxon>
        <taxon>Serpulaceae</taxon>
        <taxon>Serpula</taxon>
    </lineage>
</organism>
<evidence type="ECO:0000259" key="1">
    <source>
        <dbReference type="PROSITE" id="PS50181"/>
    </source>
</evidence>
<dbReference type="Gene3D" id="1.20.1280.50">
    <property type="match status" value="1"/>
</dbReference>
<feature type="domain" description="F-box" evidence="1">
    <location>
        <begin position="13"/>
        <end position="66"/>
    </location>
</feature>
<dbReference type="HOGENOM" id="CLU_531169_0_0_1"/>
<dbReference type="InterPro" id="IPR001810">
    <property type="entry name" value="F-box_dom"/>
</dbReference>
<protein>
    <recommendedName>
        <fullName evidence="1">F-box domain-containing protein</fullName>
    </recommendedName>
</protein>
<dbReference type="GeneID" id="18815281"/>
<dbReference type="RefSeq" id="XP_007320431.1">
    <property type="nucleotide sequence ID" value="XM_007320369.1"/>
</dbReference>
<dbReference type="KEGG" id="sla:SERLADRAFT_439937"/>
<evidence type="ECO:0000313" key="2">
    <source>
        <dbReference type="EMBL" id="EGO23191.1"/>
    </source>
</evidence>
<dbReference type="InterPro" id="IPR032675">
    <property type="entry name" value="LRR_dom_sf"/>
</dbReference>
<reference evidence="2" key="1">
    <citation type="submission" date="2011-04" db="EMBL/GenBank/DDBJ databases">
        <title>Evolution of plant cell wall degrading machinery underlies the functional diversity of forest fungi.</title>
        <authorList>
            <consortium name="US DOE Joint Genome Institute (JGI-PGF)"/>
            <person name="Eastwood D.C."/>
            <person name="Floudas D."/>
            <person name="Binder M."/>
            <person name="Majcherczyk A."/>
            <person name="Schneider P."/>
            <person name="Aerts A."/>
            <person name="Asiegbu F.O."/>
            <person name="Baker S.E."/>
            <person name="Barry K."/>
            <person name="Bendiksby M."/>
            <person name="Blumentritt M."/>
            <person name="Coutinho P.M."/>
            <person name="Cullen D."/>
            <person name="Cullen D."/>
            <person name="Gathman A."/>
            <person name="Goodell B."/>
            <person name="Henrissat B."/>
            <person name="Ihrmark K."/>
            <person name="Kauserud H."/>
            <person name="Kohler A."/>
            <person name="LaButti K."/>
            <person name="Lapidus A."/>
            <person name="Lavin J.L."/>
            <person name="Lee Y.-H."/>
            <person name="Lindquist E."/>
            <person name="Lilly W."/>
            <person name="Lucas S."/>
            <person name="Morin E."/>
            <person name="Murat C."/>
            <person name="Oguiza J.A."/>
            <person name="Park J."/>
            <person name="Pisabarro A.G."/>
            <person name="Riley R."/>
            <person name="Rosling A."/>
            <person name="Salamov A."/>
            <person name="Schmidt O."/>
            <person name="Schmutz J."/>
            <person name="Skrede I."/>
            <person name="Stenlid J."/>
            <person name="Wiebenga A."/>
            <person name="Xie X."/>
            <person name="Kues U."/>
            <person name="Hibbett D.S."/>
            <person name="Hoffmeister D."/>
            <person name="Hogberg N."/>
            <person name="Martin F."/>
            <person name="Grigoriev I.V."/>
            <person name="Watkinson S.C."/>
        </authorList>
    </citation>
    <scope>NUCLEOTIDE SEQUENCE</scope>
    <source>
        <strain evidence="2">S7.9</strain>
    </source>
</reference>
<dbReference type="AlphaFoldDB" id="F8P213"/>
<proteinExistence type="predicted"/>
<sequence>MGITTQSKARLYTSPITRLPKSVLTKIFKLCDEPYFFESKAPGVLSHVCRYWRHLALTTPELWTVISLRVPAEKLRGQQIRTDTFSRRSQNLPISIYLNVYSPTFSHHDVRLALQPLQHRVRELTVRACPKICAEQVFAALQGNVPQRYPLLELFDLRIQDGMQFSFSRKVSSGVLCPHISFPFGNSVVWSTWIAGNLTHLTLKYTSCVQGTQFPIRVLRDILSANKRTLQHLEIYDSPLNAIEQNDDDDALLLPVLLPKLQSLSIGYTRAASLVSITDSLHAPNLESLSVRDYGRCPDASTPTVLCGTRCFRDDRDGVLDLLTSLSRFTNISTLSLHGVTPKPYALRPDCPVLDSFRLDSLTLIHSDNVFDCLFHPISTPNTTDSDEPYLTLTGTSLSQLTLTSLWHSPFSTYLELRLEADLPPLDKLVISPGSIHSDFLTTPESLWPDLINEAGGDIAKRLDWIERAAYTVRLIPQPLDGVRENLKECDPSGWEDAWDLLPLVWWSESTPR</sequence>
<gene>
    <name evidence="2" type="ORF">SERLADRAFT_439937</name>
</gene>
<dbReference type="PROSITE" id="PS50181">
    <property type="entry name" value="FBOX"/>
    <property type="match status" value="1"/>
</dbReference>
<dbReference type="Proteomes" id="UP000008064">
    <property type="component" value="Unassembled WGS sequence"/>
</dbReference>
<dbReference type="SUPFAM" id="SSF81383">
    <property type="entry name" value="F-box domain"/>
    <property type="match status" value="1"/>
</dbReference>
<accession>F8P213</accession>
<name>F8P213_SERL9</name>
<dbReference type="EMBL" id="GL945436">
    <property type="protein sequence ID" value="EGO23191.1"/>
    <property type="molecule type" value="Genomic_DNA"/>
</dbReference>
<dbReference type="Gene3D" id="3.80.10.10">
    <property type="entry name" value="Ribonuclease Inhibitor"/>
    <property type="match status" value="1"/>
</dbReference>
<dbReference type="OrthoDB" id="2670279at2759"/>
<dbReference type="InterPro" id="IPR036047">
    <property type="entry name" value="F-box-like_dom_sf"/>
</dbReference>